<proteinExistence type="predicted"/>
<sequence>MRPERLLLTCLLLTGCSDKLPPAVDLGPDANPGVTPGWDGGVAKSQKGNLRFKGPERLSLDLAQALELPASSVCNELGQYPCQTVHGVALGGVDPYQHSVYETAPVTGATTPIAVERTVLSACNARIALDVNTPAAAVVFKDVVLTAEGKLADAASPAVATAVTSLVRRAWLRDPTQDERDTLVRLSADVQATGVASPGAAWMQAACLAVFSSAEAVFY</sequence>
<dbReference type="EMBL" id="CP034669">
    <property type="protein sequence ID" value="QAT83235.1"/>
    <property type="molecule type" value="Genomic_DNA"/>
</dbReference>
<evidence type="ECO:0000313" key="2">
    <source>
        <dbReference type="Proteomes" id="UP000288758"/>
    </source>
</evidence>
<reference evidence="1 2" key="1">
    <citation type="submission" date="2018-12" db="EMBL/GenBank/DDBJ databases">
        <title>Complete Genome Sequence of the Corallopyronin A producing Myxobacterium Corallococcus coralloides B035.</title>
        <authorList>
            <person name="Bouhired S.M."/>
            <person name="Rupp O."/>
            <person name="Blom J."/>
            <person name="Schaeberle T.F."/>
            <person name="Kehraus S."/>
            <person name="Schiefer A."/>
            <person name="Pfarr K."/>
            <person name="Goesmann A."/>
            <person name="Hoerauf A."/>
            <person name="Koenig G.M."/>
        </authorList>
    </citation>
    <scope>NUCLEOTIDE SEQUENCE [LARGE SCALE GENOMIC DNA]</scope>
    <source>
        <strain evidence="1 2">B035</strain>
    </source>
</reference>
<dbReference type="RefSeq" id="WP_240672767.1">
    <property type="nucleotide sequence ID" value="NZ_CP034669.1"/>
</dbReference>
<evidence type="ECO:0000313" key="1">
    <source>
        <dbReference type="EMBL" id="QAT83235.1"/>
    </source>
</evidence>
<dbReference type="PROSITE" id="PS51257">
    <property type="entry name" value="PROKAR_LIPOPROTEIN"/>
    <property type="match status" value="1"/>
</dbReference>
<dbReference type="AlphaFoldDB" id="A0A410RN04"/>
<gene>
    <name evidence="1" type="ORF">EJ065_1636</name>
</gene>
<organism evidence="1 2">
    <name type="scientific">Corallococcus coralloides</name>
    <name type="common">Myxococcus coralloides</name>
    <dbReference type="NCBI Taxonomy" id="184914"/>
    <lineage>
        <taxon>Bacteria</taxon>
        <taxon>Pseudomonadati</taxon>
        <taxon>Myxococcota</taxon>
        <taxon>Myxococcia</taxon>
        <taxon>Myxococcales</taxon>
        <taxon>Cystobacterineae</taxon>
        <taxon>Myxococcaceae</taxon>
        <taxon>Corallococcus</taxon>
    </lineage>
</organism>
<accession>A0A410RN04</accession>
<protein>
    <recommendedName>
        <fullName evidence="3">Lipoprotein</fullName>
    </recommendedName>
</protein>
<name>A0A410RN04_CORCK</name>
<dbReference type="Proteomes" id="UP000288758">
    <property type="component" value="Chromosome"/>
</dbReference>
<evidence type="ECO:0008006" key="3">
    <source>
        <dbReference type="Google" id="ProtNLM"/>
    </source>
</evidence>